<organism evidence="1 2">
    <name type="scientific">Cytophaga hutchinsonii (strain ATCC 33406 / DSM 1761 / CIP 103989 / NBRC 15051 / NCIMB 9469 / D465)</name>
    <dbReference type="NCBI Taxonomy" id="269798"/>
    <lineage>
        <taxon>Bacteria</taxon>
        <taxon>Pseudomonadati</taxon>
        <taxon>Bacteroidota</taxon>
        <taxon>Cytophagia</taxon>
        <taxon>Cytophagales</taxon>
        <taxon>Cytophagaceae</taxon>
        <taxon>Cytophaga</taxon>
    </lineage>
</organism>
<dbReference type="EMBL" id="CP000383">
    <property type="protein sequence ID" value="ABG58454.1"/>
    <property type="molecule type" value="Genomic_DNA"/>
</dbReference>
<gene>
    <name evidence="1" type="ordered locus">CHU_1179</name>
</gene>
<dbReference type="AlphaFoldDB" id="A0A6N4SQ60"/>
<reference evidence="1 2" key="1">
    <citation type="journal article" date="2007" name="Appl. Environ. Microbiol.">
        <title>Genome sequence of the cellulolytic gliding bacterium Cytophaga hutchinsonii.</title>
        <authorList>
            <person name="Xie G."/>
            <person name="Bruce D.C."/>
            <person name="Challacombe J.F."/>
            <person name="Chertkov O."/>
            <person name="Detter J.C."/>
            <person name="Gilna P."/>
            <person name="Han C.S."/>
            <person name="Lucas S."/>
            <person name="Misra M."/>
            <person name="Myers G.L."/>
            <person name="Richardson P."/>
            <person name="Tapia R."/>
            <person name="Thayer N."/>
            <person name="Thompson L.S."/>
            <person name="Brettin T.S."/>
            <person name="Henrissat B."/>
            <person name="Wilson D.B."/>
            <person name="McBride M.J."/>
        </authorList>
    </citation>
    <scope>NUCLEOTIDE SEQUENCE [LARGE SCALE GENOMIC DNA]</scope>
    <source>
        <strain evidence="2">ATCC 33406 / DSM 1761 / CIP 103989 / NBRC 15051 / NCIMB 9469 / D465</strain>
    </source>
</reference>
<dbReference type="KEGG" id="chu:CHU_1179"/>
<dbReference type="Proteomes" id="UP000001822">
    <property type="component" value="Chromosome"/>
</dbReference>
<accession>A0A6N4SQ60</accession>
<evidence type="ECO:0000313" key="1">
    <source>
        <dbReference type="EMBL" id="ABG58454.1"/>
    </source>
</evidence>
<dbReference type="OrthoDB" id="971185at2"/>
<sequence>METTMKYSKEEIILLLLADMKSRRLLIGLEATGLATDDFNSNLADLIFSKIDLPKQYEAQMYNWYEDTVYTLLEIDMHYFRIHQEFLALKFYDAILEKKNQLINQLPDTLGTHFYSILSWLKLNKYNN</sequence>
<keyword evidence="2" id="KW-1185">Reference proteome</keyword>
<proteinExistence type="predicted"/>
<name>A0A6N4SQ60_CYTH3</name>
<evidence type="ECO:0000313" key="2">
    <source>
        <dbReference type="Proteomes" id="UP000001822"/>
    </source>
</evidence>
<protein>
    <submittedName>
        <fullName evidence="1">Uncharacterized protein</fullName>
    </submittedName>
</protein>